<reference evidence="3" key="1">
    <citation type="journal article" date="2019" name="Int. J. Syst. Evol. Microbiol.">
        <title>The Global Catalogue of Microorganisms (GCM) 10K type strain sequencing project: providing services to taxonomists for standard genome sequencing and annotation.</title>
        <authorList>
            <consortium name="The Broad Institute Genomics Platform"/>
            <consortium name="The Broad Institute Genome Sequencing Center for Infectious Disease"/>
            <person name="Wu L."/>
            <person name="Ma J."/>
        </authorList>
    </citation>
    <scope>NUCLEOTIDE SEQUENCE [LARGE SCALE GENOMIC DNA]</scope>
    <source>
        <strain evidence="3">JCM 17459</strain>
    </source>
</reference>
<dbReference type="Proteomes" id="UP001499841">
    <property type="component" value="Unassembled WGS sequence"/>
</dbReference>
<organism evidence="2 3">
    <name type="scientific">Georgenia daeguensis</name>
    <dbReference type="NCBI Taxonomy" id="908355"/>
    <lineage>
        <taxon>Bacteria</taxon>
        <taxon>Bacillati</taxon>
        <taxon>Actinomycetota</taxon>
        <taxon>Actinomycetes</taxon>
        <taxon>Micrococcales</taxon>
        <taxon>Bogoriellaceae</taxon>
        <taxon>Georgenia</taxon>
    </lineage>
</organism>
<comment type="caution">
    <text evidence="2">The sequence shown here is derived from an EMBL/GenBank/DDBJ whole genome shotgun (WGS) entry which is preliminary data.</text>
</comment>
<sequence length="173" mass="18322">MLLAFFVGACLVVTVVVLLMPDREPGDALITSLAAVVSWAVIVFVSYLAGTRSGRVAATGGYIDVTMRSPDGHPMLSRRWRPALVRPADGALRITPLGGSSVAPFTVPVGTIEQVEDPRTWREMLTGPIGDARFVRITEDAGTVEIAVPAKRFQWLLDAVGPSTANPPAAGDV</sequence>
<evidence type="ECO:0000256" key="1">
    <source>
        <dbReference type="SAM" id="Phobius"/>
    </source>
</evidence>
<feature type="transmembrane region" description="Helical" evidence="1">
    <location>
        <begin position="28"/>
        <end position="49"/>
    </location>
</feature>
<protein>
    <recommendedName>
        <fullName evidence="4">DUF3093 family protein</fullName>
    </recommendedName>
</protein>
<accession>A0ABP6UR02</accession>
<evidence type="ECO:0008006" key="4">
    <source>
        <dbReference type="Google" id="ProtNLM"/>
    </source>
</evidence>
<evidence type="ECO:0000313" key="2">
    <source>
        <dbReference type="EMBL" id="GAA3512785.1"/>
    </source>
</evidence>
<evidence type="ECO:0000313" key="3">
    <source>
        <dbReference type="Proteomes" id="UP001499841"/>
    </source>
</evidence>
<keyword evidence="3" id="KW-1185">Reference proteome</keyword>
<proteinExistence type="predicted"/>
<gene>
    <name evidence="2" type="ORF">GCM10022262_40930</name>
</gene>
<keyword evidence="1" id="KW-1133">Transmembrane helix</keyword>
<keyword evidence="1" id="KW-0812">Transmembrane</keyword>
<dbReference type="EMBL" id="BAABBA010000040">
    <property type="protein sequence ID" value="GAA3512785.1"/>
    <property type="molecule type" value="Genomic_DNA"/>
</dbReference>
<name>A0ABP6UR02_9MICO</name>
<keyword evidence="1" id="KW-0472">Membrane</keyword>